<keyword evidence="4" id="KW-1185">Reference proteome</keyword>
<reference evidence="3 4" key="1">
    <citation type="submission" date="2020-04" db="EMBL/GenBank/DDBJ databases">
        <title>MicrobeNet Type strains.</title>
        <authorList>
            <person name="Nicholson A.C."/>
        </authorList>
    </citation>
    <scope>NUCLEOTIDE SEQUENCE [LARGE SCALE GENOMIC DNA]</scope>
    <source>
        <strain evidence="3 4">DSM 44113</strain>
    </source>
</reference>
<organism evidence="3 4">
    <name type="scientific">Tsukamurella spumae</name>
    <dbReference type="NCBI Taxonomy" id="44753"/>
    <lineage>
        <taxon>Bacteria</taxon>
        <taxon>Bacillati</taxon>
        <taxon>Actinomycetota</taxon>
        <taxon>Actinomycetes</taxon>
        <taxon>Mycobacteriales</taxon>
        <taxon>Tsukamurellaceae</taxon>
        <taxon>Tsukamurella</taxon>
    </lineage>
</organism>
<dbReference type="Proteomes" id="UP000582646">
    <property type="component" value="Unassembled WGS sequence"/>
</dbReference>
<feature type="region of interest" description="Disordered" evidence="1">
    <location>
        <begin position="96"/>
        <end position="130"/>
    </location>
</feature>
<evidence type="ECO:0000256" key="2">
    <source>
        <dbReference type="SAM" id="SignalP"/>
    </source>
</evidence>
<dbReference type="EMBL" id="JAAXOQ010000012">
    <property type="protein sequence ID" value="NKY18913.1"/>
    <property type="molecule type" value="Genomic_DNA"/>
</dbReference>
<gene>
    <name evidence="3" type="ORF">HF999_11090</name>
</gene>
<evidence type="ECO:0000256" key="1">
    <source>
        <dbReference type="SAM" id="MobiDB-lite"/>
    </source>
</evidence>
<feature type="signal peptide" evidence="2">
    <location>
        <begin position="1"/>
        <end position="31"/>
    </location>
</feature>
<evidence type="ECO:0000313" key="3">
    <source>
        <dbReference type="EMBL" id="NKY18913.1"/>
    </source>
</evidence>
<keyword evidence="2" id="KW-0732">Signal</keyword>
<protein>
    <submittedName>
        <fullName evidence="3">Uncharacterized protein</fullName>
    </submittedName>
</protein>
<proteinExistence type="predicted"/>
<name>A0A846X148_9ACTN</name>
<dbReference type="AlphaFoldDB" id="A0A846X148"/>
<dbReference type="RefSeq" id="WP_168545936.1">
    <property type="nucleotide sequence ID" value="NZ_BAAAKS010000064.1"/>
</dbReference>
<comment type="caution">
    <text evidence="3">The sequence shown here is derived from an EMBL/GenBank/DDBJ whole genome shotgun (WGS) entry which is preliminary data.</text>
</comment>
<evidence type="ECO:0000313" key="4">
    <source>
        <dbReference type="Proteomes" id="UP000582646"/>
    </source>
</evidence>
<accession>A0A846X148</accession>
<feature type="chain" id="PRO_5032592094" evidence="2">
    <location>
        <begin position="32"/>
        <end position="130"/>
    </location>
</feature>
<sequence>MRKIQIRRTAAAAAGLAIVGGGILGAGIASAGGDTAAPKPGKVCGTTGINGEAQKTLPCSQVPTSGATFQIDASGTVRDGKGVVIGKYDPKTGTVTGTVAGNGPGAKPGTVTGPTGVGENGQGVVVGPVK</sequence>